<dbReference type="Proteomes" id="UP000440367">
    <property type="component" value="Unassembled WGS sequence"/>
</dbReference>
<evidence type="ECO:0000313" key="5">
    <source>
        <dbReference type="EMBL" id="KAE9171275.1"/>
    </source>
</evidence>
<proteinExistence type="predicted"/>
<evidence type="ECO:0000313" key="7">
    <source>
        <dbReference type="Proteomes" id="UP000433483"/>
    </source>
</evidence>
<evidence type="ECO:0000256" key="1">
    <source>
        <dbReference type="SAM" id="MobiDB-lite"/>
    </source>
</evidence>
<evidence type="ECO:0000313" key="6">
    <source>
        <dbReference type="Proteomes" id="UP000429523"/>
    </source>
</evidence>
<feature type="domain" description="DUF4219" evidence="2">
    <location>
        <begin position="21"/>
        <end position="43"/>
    </location>
</feature>
<dbReference type="AlphaFoldDB" id="A0A6A3DLP5"/>
<dbReference type="EMBL" id="QXGF01003888">
    <property type="protein sequence ID" value="KAE8920667.1"/>
    <property type="molecule type" value="Genomic_DNA"/>
</dbReference>
<evidence type="ECO:0000313" key="3">
    <source>
        <dbReference type="EMBL" id="KAE8920667.1"/>
    </source>
</evidence>
<organism evidence="3 6">
    <name type="scientific">Phytophthora fragariae</name>
    <dbReference type="NCBI Taxonomy" id="53985"/>
    <lineage>
        <taxon>Eukaryota</taxon>
        <taxon>Sar</taxon>
        <taxon>Stramenopiles</taxon>
        <taxon>Oomycota</taxon>
        <taxon>Peronosporomycetes</taxon>
        <taxon>Peronosporales</taxon>
        <taxon>Peronosporaceae</taxon>
        <taxon>Phytophthora</taxon>
    </lineage>
</organism>
<sequence length="43" mass="5304">MADTKKEVKESKDERKSIPPFDGKDFEVWKERVRLKLQRKQLW</sequence>
<reference evidence="6 7" key="1">
    <citation type="submission" date="2018-08" db="EMBL/GenBank/DDBJ databases">
        <title>Genomic investigation of the strawberry pathogen Phytophthora fragariae indicates pathogenicity is determined by transcriptional variation in three key races.</title>
        <authorList>
            <person name="Adams T.M."/>
            <person name="Armitage A.D."/>
            <person name="Sobczyk M.K."/>
            <person name="Bates H.J."/>
            <person name="Dunwell J.M."/>
            <person name="Nellist C.F."/>
            <person name="Harrison R.J."/>
        </authorList>
    </citation>
    <scope>NUCLEOTIDE SEQUENCE [LARGE SCALE GENOMIC DNA]</scope>
    <source>
        <strain evidence="5 8">BC-1</strain>
        <strain evidence="4 7">NOV-27</strain>
        <strain evidence="3 6">NOV-9</strain>
    </source>
</reference>
<keyword evidence="7" id="KW-1185">Reference proteome</keyword>
<evidence type="ECO:0000313" key="8">
    <source>
        <dbReference type="Proteomes" id="UP000440367"/>
    </source>
</evidence>
<dbReference type="Proteomes" id="UP000433483">
    <property type="component" value="Unassembled WGS sequence"/>
</dbReference>
<dbReference type="Proteomes" id="UP000429523">
    <property type="component" value="Unassembled WGS sequence"/>
</dbReference>
<name>A0A6A3DLP5_9STRA</name>
<dbReference type="EMBL" id="QXGD01004314">
    <property type="protein sequence ID" value="KAE9171275.1"/>
    <property type="molecule type" value="Genomic_DNA"/>
</dbReference>
<dbReference type="OrthoDB" id="125258at2759"/>
<dbReference type="Pfam" id="PF13961">
    <property type="entry name" value="DUF4219"/>
    <property type="match status" value="1"/>
</dbReference>
<evidence type="ECO:0000313" key="4">
    <source>
        <dbReference type="EMBL" id="KAE9169948.1"/>
    </source>
</evidence>
<evidence type="ECO:0000259" key="2">
    <source>
        <dbReference type="Pfam" id="PF13961"/>
    </source>
</evidence>
<feature type="region of interest" description="Disordered" evidence="1">
    <location>
        <begin position="1"/>
        <end position="22"/>
    </location>
</feature>
<dbReference type="InterPro" id="IPR025314">
    <property type="entry name" value="DUF4219"/>
</dbReference>
<protein>
    <recommendedName>
        <fullName evidence="2">DUF4219 domain-containing protein</fullName>
    </recommendedName>
</protein>
<dbReference type="EMBL" id="QXGB01003595">
    <property type="protein sequence ID" value="KAE9169948.1"/>
    <property type="molecule type" value="Genomic_DNA"/>
</dbReference>
<gene>
    <name evidence="5" type="ORF">PF002_g29863</name>
    <name evidence="4" type="ORF">PF005_g27756</name>
    <name evidence="3" type="ORF">PF009_g29043</name>
</gene>
<comment type="caution">
    <text evidence="3">The sequence shown here is derived from an EMBL/GenBank/DDBJ whole genome shotgun (WGS) entry which is preliminary data.</text>
</comment>
<accession>A0A6A3DLP5</accession>